<reference evidence="2 3" key="1">
    <citation type="submission" date="2018-03" db="EMBL/GenBank/DDBJ databases">
        <title>Genomic Encyclopedia of Archaeal and Bacterial Type Strains, Phase II (KMG-II): from individual species to whole genera.</title>
        <authorList>
            <person name="Goeker M."/>
        </authorList>
    </citation>
    <scope>NUCLEOTIDE SEQUENCE [LARGE SCALE GENOMIC DNA]</scope>
    <source>
        <strain evidence="2 3">DSM 44889</strain>
    </source>
</reference>
<evidence type="ECO:0000313" key="3">
    <source>
        <dbReference type="Proteomes" id="UP000245469"/>
    </source>
</evidence>
<organism evidence="2 3">
    <name type="scientific">Quadrisphaera granulorum</name>
    <dbReference type="NCBI Taxonomy" id="317664"/>
    <lineage>
        <taxon>Bacteria</taxon>
        <taxon>Bacillati</taxon>
        <taxon>Actinomycetota</taxon>
        <taxon>Actinomycetes</taxon>
        <taxon>Kineosporiales</taxon>
        <taxon>Kineosporiaceae</taxon>
        <taxon>Quadrisphaera</taxon>
    </lineage>
</organism>
<dbReference type="EMBL" id="QGDQ01000010">
    <property type="protein sequence ID" value="PWJ53774.1"/>
    <property type="molecule type" value="Genomic_DNA"/>
</dbReference>
<dbReference type="Pfam" id="PF17866">
    <property type="entry name" value="AAA_lid_6"/>
    <property type="match status" value="1"/>
</dbReference>
<evidence type="ECO:0000313" key="2">
    <source>
        <dbReference type="EMBL" id="PWJ53774.1"/>
    </source>
</evidence>
<dbReference type="InterPro" id="IPR027417">
    <property type="entry name" value="P-loop_NTPase"/>
</dbReference>
<accession>A0A316AA81</accession>
<comment type="caution">
    <text evidence="2">The sequence shown here is derived from an EMBL/GenBank/DDBJ whole genome shotgun (WGS) entry which is preliminary data.</text>
</comment>
<proteinExistence type="predicted"/>
<dbReference type="InterPro" id="IPR041627">
    <property type="entry name" value="AAA_lid_6"/>
</dbReference>
<feature type="domain" description="CbbX AAA lid" evidence="1">
    <location>
        <begin position="36"/>
        <end position="104"/>
    </location>
</feature>
<dbReference type="Proteomes" id="UP000245469">
    <property type="component" value="Unassembled WGS sequence"/>
</dbReference>
<name>A0A316AA81_9ACTN</name>
<protein>
    <recommendedName>
        <fullName evidence="1">CbbX AAA lid domain-containing protein</fullName>
    </recommendedName>
</protein>
<dbReference type="SUPFAM" id="SSF52540">
    <property type="entry name" value="P-loop containing nucleoside triphosphate hydrolases"/>
    <property type="match status" value="1"/>
</dbReference>
<keyword evidence="3" id="KW-1185">Reference proteome</keyword>
<evidence type="ECO:0000259" key="1">
    <source>
        <dbReference type="Pfam" id="PF17866"/>
    </source>
</evidence>
<dbReference type="Gene3D" id="1.10.8.60">
    <property type="match status" value="1"/>
</dbReference>
<dbReference type="AlphaFoldDB" id="A0A316AA81"/>
<sequence>MRSRFAREITFPDYSVAELEQIFSLVVAEHEYALAPGASEALRQVLGGLRSGPRAGEDSGNARFVRTLFEQALNRQALRLSRSAKDDVGILERDEVMTLWAQDITEAAQALGQGPAASAEAPRRRRWRT</sequence>
<gene>
    <name evidence="2" type="ORF">BXY45_11017</name>
</gene>